<protein>
    <submittedName>
        <fullName evidence="2">Uncharacterized protein</fullName>
    </submittedName>
</protein>
<dbReference type="AlphaFoldDB" id="M5SSW3"/>
<organism evidence="2 3">
    <name type="scientific">Rhodopirellula europaea SH398</name>
    <dbReference type="NCBI Taxonomy" id="1263868"/>
    <lineage>
        <taxon>Bacteria</taxon>
        <taxon>Pseudomonadati</taxon>
        <taxon>Planctomycetota</taxon>
        <taxon>Planctomycetia</taxon>
        <taxon>Pirellulales</taxon>
        <taxon>Pirellulaceae</taxon>
        <taxon>Rhodopirellula</taxon>
    </lineage>
</organism>
<evidence type="ECO:0000313" key="3">
    <source>
        <dbReference type="Proteomes" id="UP000011996"/>
    </source>
</evidence>
<feature type="region of interest" description="Disordered" evidence="1">
    <location>
        <begin position="1"/>
        <end position="31"/>
    </location>
</feature>
<reference evidence="2 3" key="1">
    <citation type="journal article" date="2013" name="Mar. Genomics">
        <title>Expression of sulfatases in Rhodopirellula baltica and the diversity of sulfatases in the genus Rhodopirellula.</title>
        <authorList>
            <person name="Wegner C.E."/>
            <person name="Richter-Heitmann T."/>
            <person name="Klindworth A."/>
            <person name="Klockow C."/>
            <person name="Richter M."/>
            <person name="Achstetter T."/>
            <person name="Glockner F.O."/>
            <person name="Harder J."/>
        </authorList>
    </citation>
    <scope>NUCLEOTIDE SEQUENCE [LARGE SCALE GENOMIC DNA]</scope>
    <source>
        <strain evidence="2 3">SH398</strain>
    </source>
</reference>
<comment type="caution">
    <text evidence="2">The sequence shown here is derived from an EMBL/GenBank/DDBJ whole genome shotgun (WGS) entry which is preliminary data.</text>
</comment>
<sequence length="58" mass="6139">MASTANAIESTGIKSYSGPHRNPPDGPVWSQQSVAIGQIKDTMASQPSQPDRNTISLN</sequence>
<evidence type="ECO:0000313" key="2">
    <source>
        <dbReference type="EMBL" id="EMI29354.1"/>
    </source>
</evidence>
<feature type="compositionally biased region" description="Polar residues" evidence="1">
    <location>
        <begin position="1"/>
        <end position="14"/>
    </location>
</feature>
<accession>M5SSW3</accession>
<proteinExistence type="predicted"/>
<dbReference type="Proteomes" id="UP000011996">
    <property type="component" value="Unassembled WGS sequence"/>
</dbReference>
<name>M5SSW3_9BACT</name>
<evidence type="ECO:0000256" key="1">
    <source>
        <dbReference type="SAM" id="MobiDB-lite"/>
    </source>
</evidence>
<dbReference type="EMBL" id="ANOF01000003">
    <property type="protein sequence ID" value="EMI29354.1"/>
    <property type="molecule type" value="Genomic_DNA"/>
</dbReference>
<dbReference type="PATRIC" id="fig|1263868.3.peg.83"/>
<gene>
    <name evidence="2" type="ORF">RESH_00074</name>
</gene>